<feature type="compositionally biased region" description="Low complexity" evidence="1">
    <location>
        <begin position="542"/>
        <end position="557"/>
    </location>
</feature>
<evidence type="ECO:0000313" key="4">
    <source>
        <dbReference type="Proteomes" id="UP001347796"/>
    </source>
</evidence>
<keyword evidence="4" id="KW-1185">Reference proteome</keyword>
<feature type="compositionally biased region" description="Polar residues" evidence="1">
    <location>
        <begin position="464"/>
        <end position="474"/>
    </location>
</feature>
<feature type="compositionally biased region" description="Basic and acidic residues" evidence="1">
    <location>
        <begin position="626"/>
        <end position="639"/>
    </location>
</feature>
<dbReference type="SUPFAM" id="SSF57667">
    <property type="entry name" value="beta-beta-alpha zinc fingers"/>
    <property type="match status" value="1"/>
</dbReference>
<dbReference type="InterPro" id="IPR013087">
    <property type="entry name" value="Znf_C2H2_type"/>
</dbReference>
<protein>
    <recommendedName>
        <fullName evidence="2">U1-type domain-containing protein</fullName>
    </recommendedName>
</protein>
<dbReference type="EMBL" id="JAZGQO010000008">
    <property type="protein sequence ID" value="KAK6180480.1"/>
    <property type="molecule type" value="Genomic_DNA"/>
</dbReference>
<feature type="compositionally biased region" description="Basic and acidic residues" evidence="1">
    <location>
        <begin position="697"/>
        <end position="714"/>
    </location>
</feature>
<feature type="compositionally biased region" description="Basic and acidic residues" evidence="1">
    <location>
        <begin position="444"/>
        <end position="458"/>
    </location>
</feature>
<evidence type="ECO:0000256" key="1">
    <source>
        <dbReference type="SAM" id="MobiDB-lite"/>
    </source>
</evidence>
<dbReference type="Proteomes" id="UP001347796">
    <property type="component" value="Unassembled WGS sequence"/>
</dbReference>
<feature type="compositionally biased region" description="Polar residues" evidence="1">
    <location>
        <begin position="1478"/>
        <end position="1490"/>
    </location>
</feature>
<feature type="compositionally biased region" description="Basic and acidic residues" evidence="1">
    <location>
        <begin position="647"/>
        <end position="663"/>
    </location>
</feature>
<feature type="compositionally biased region" description="Polar residues" evidence="1">
    <location>
        <begin position="20"/>
        <end position="35"/>
    </location>
</feature>
<gene>
    <name evidence="3" type="ORF">SNE40_012626</name>
</gene>
<feature type="compositionally biased region" description="Polar residues" evidence="1">
    <location>
        <begin position="293"/>
        <end position="306"/>
    </location>
</feature>
<dbReference type="InterPro" id="IPR036236">
    <property type="entry name" value="Znf_C2H2_sf"/>
</dbReference>
<feature type="compositionally biased region" description="Polar residues" evidence="1">
    <location>
        <begin position="426"/>
        <end position="441"/>
    </location>
</feature>
<feature type="compositionally biased region" description="Polar residues" evidence="1">
    <location>
        <begin position="406"/>
        <end position="419"/>
    </location>
</feature>
<feature type="region of interest" description="Disordered" evidence="1">
    <location>
        <begin position="747"/>
        <end position="830"/>
    </location>
</feature>
<comment type="caution">
    <text evidence="3">The sequence shown here is derived from an EMBL/GenBank/DDBJ whole genome shotgun (WGS) entry which is preliminary data.</text>
</comment>
<dbReference type="Pfam" id="PF12874">
    <property type="entry name" value="zf-met"/>
    <property type="match status" value="1"/>
</dbReference>
<feature type="region of interest" description="Disordered" evidence="1">
    <location>
        <begin position="540"/>
        <end position="559"/>
    </location>
</feature>
<organism evidence="3 4">
    <name type="scientific">Patella caerulea</name>
    <name type="common">Rayed Mediterranean limpet</name>
    <dbReference type="NCBI Taxonomy" id="87958"/>
    <lineage>
        <taxon>Eukaryota</taxon>
        <taxon>Metazoa</taxon>
        <taxon>Spiralia</taxon>
        <taxon>Lophotrochozoa</taxon>
        <taxon>Mollusca</taxon>
        <taxon>Gastropoda</taxon>
        <taxon>Patellogastropoda</taxon>
        <taxon>Patelloidea</taxon>
        <taxon>Patellidae</taxon>
        <taxon>Patella</taxon>
    </lineage>
</organism>
<feature type="compositionally biased region" description="Basic and acidic residues" evidence="1">
    <location>
        <begin position="747"/>
        <end position="801"/>
    </location>
</feature>
<feature type="region of interest" description="Disordered" evidence="1">
    <location>
        <begin position="243"/>
        <end position="274"/>
    </location>
</feature>
<feature type="compositionally biased region" description="Basic and acidic residues" evidence="1">
    <location>
        <begin position="808"/>
        <end position="830"/>
    </location>
</feature>
<feature type="compositionally biased region" description="Polar residues" evidence="1">
    <location>
        <begin position="326"/>
        <end position="351"/>
    </location>
</feature>
<feature type="region of interest" description="Disordered" evidence="1">
    <location>
        <begin position="1"/>
        <end position="45"/>
    </location>
</feature>
<dbReference type="Pfam" id="PF16501">
    <property type="entry name" value="SCAPER_N"/>
    <property type="match status" value="1"/>
</dbReference>
<feature type="region of interest" description="Disordered" evidence="1">
    <location>
        <begin position="571"/>
        <end position="663"/>
    </location>
</feature>
<evidence type="ECO:0000313" key="3">
    <source>
        <dbReference type="EMBL" id="KAK6180480.1"/>
    </source>
</evidence>
<accession>A0AAN8Q1P6</accession>
<feature type="domain" description="U1-type" evidence="2">
    <location>
        <begin position="899"/>
        <end position="933"/>
    </location>
</feature>
<dbReference type="SMART" id="SM00451">
    <property type="entry name" value="ZnF_U1"/>
    <property type="match status" value="1"/>
</dbReference>
<dbReference type="GO" id="GO:0003676">
    <property type="term" value="F:nucleic acid binding"/>
    <property type="evidence" value="ECO:0007669"/>
    <property type="project" value="InterPro"/>
</dbReference>
<dbReference type="PANTHER" id="PTHR31434">
    <property type="entry name" value="S PHASE CYCLIN A-ASSOCIATED PROTEIN IN THE ENDOPLASMIC RETICULUM"/>
    <property type="match status" value="1"/>
</dbReference>
<sequence>MSESRRKRYTAGPKSRSDNAENQYRNTGSGVSSSNHRQKNNHIGRMTSYDRVRKIVQEEGRTARNLVQYNVPLATNGERSSRSLLRHRKSCQDVGILMTGNLPRCRVLSVDSHLANRMASDMTKSPKSESGRKPDLRARYWKFLFDNLQRAVDAIYETCEQDESVLECKEVIMMLDQSARDFRLLIERLDMLRAFEESAKDGDRPTAIAWEVRKMSPGKMANHSVQGRCSPSPAQRVLNFSNTTSQNTSISQPRPSDTTTPKAQTPPPKIIGNSWADKVKGIICQPKPIRPTSLTEIEFSDTSSDIGTGDTEGWETVQRGKAKAKNSPSQKSLENLSIQKSNESLKSNLFRSKSVPDSAKTTAKDKKLVKSKNEDIKNSEKNKRKDSEKENLPEEKTEPTTSSTSNLMPATRNTKTSSPKPRDTNSKNSKSSVTAVNSTAAKKNVKEKDKLSAKETKNSKTVKRTVTSSPVNPKTESKILKGNSRGKKICKDPNEIVNTMNTLKAALSQTSLHSGLDDNDNDDVLAEQLDTALACAQDAEESLSSQLEEEQQQALESAIEEEETWLKELARTASTEIEVDTESELTETMTSLESSQPTLDWEAMEAEYEEKGNSRSWSEMVEEAEERTPGHGVHMHEKLSSPSRKRSPAESRRRHEEKQAKAQELREKLMQEKAERLRELSKKVEEVRAWKEELMKQRKDTMERKLQRAEEKRQSQLRLKSKKAHDEEAKANEIAFINSLEAQNKRHDILSKHQESEARLKEQAEERVRKMEEKQAKEAAVEERRRALEADRKAKLVEMQERRKKRDARIEHEREEREKERHEALKAKERDQKERLAALNAQQEAHIQELQKKIQQKQDESSQRHEEVLQQIREKAFEMSIYKHSTEDHNDAPQLTLYDKKKLCTICNTLIPSEVYLLSHLRGKKHQQALKDSNAGEDMSNQEIENFNLKNIVDVPENSTHPQLVTEKERLKSMKKRYKKLRVRMISRGVEYENALSNKIQVQDSTHKAKIQKLVKDISKFIQTSDTGPWQQNKVSAIDRAVGELGRLLEKKVPADLNNFRFLGCMNHLSKILSTIDDATATLPCVVPPRLLSHACEVYRIACKGSYENSHYMLFSNKMGLLVDHLIHRLSLVIPDTPVRPVSPSVPGGQKLPSDPVAGNLMQLIATILTRLAKNNPTTKCSEASIERMSSSGDAFVNRGNDFISYVISVGVVDKLRQFFSSVRGPIDDDKEAAEFLQQSLGLLIAMTKFMSKRNTNLFDKKKADDPSQLITTFEVTELVGIVTLLYGMLLHSGASIREVAPPDLPANTLTITITGLRMLNHMATLDLNMLQKSLGEEGIWLEFRHIASYLMWYCSHQTNEELLHEVILCVGNFTVLNPDNQVIIQSGQPPTILQQLCVLPFEYFSDPKLTNILFPTLIACCYSNKLNREILEQELSCALLSNFIEEKILEAQQQGLSPTPGSGVPGVAGKKSKNQTDKLTTVPDNDSRMNLSYRFPQEQWSTAQTYFEEEVL</sequence>
<dbReference type="GO" id="GO:0008270">
    <property type="term" value="F:zinc ion binding"/>
    <property type="evidence" value="ECO:0007669"/>
    <property type="project" value="InterPro"/>
</dbReference>
<feature type="region of interest" description="Disordered" evidence="1">
    <location>
        <begin position="697"/>
        <end position="727"/>
    </location>
</feature>
<feature type="region of interest" description="Disordered" evidence="1">
    <location>
        <begin position="293"/>
        <end position="493"/>
    </location>
</feature>
<dbReference type="InterPro" id="IPR003604">
    <property type="entry name" value="Matrin/U1-like-C_Znf_C2H2"/>
</dbReference>
<dbReference type="InterPro" id="IPR032446">
    <property type="entry name" value="SCAPER_N"/>
</dbReference>
<feature type="region of interest" description="Disordered" evidence="1">
    <location>
        <begin position="1456"/>
        <end position="1490"/>
    </location>
</feature>
<proteinExistence type="predicted"/>
<reference evidence="3 4" key="1">
    <citation type="submission" date="2024-01" db="EMBL/GenBank/DDBJ databases">
        <title>The genome of the rayed Mediterranean limpet Patella caerulea (Linnaeus, 1758).</title>
        <authorList>
            <person name="Anh-Thu Weber A."/>
            <person name="Halstead-Nussloch G."/>
        </authorList>
    </citation>
    <scope>NUCLEOTIDE SEQUENCE [LARGE SCALE GENOMIC DNA]</scope>
    <source>
        <strain evidence="3">AATW-2023a</strain>
        <tissue evidence="3">Whole specimen</tissue>
    </source>
</reference>
<evidence type="ECO:0000259" key="2">
    <source>
        <dbReference type="SMART" id="SM00451"/>
    </source>
</evidence>
<dbReference type="Gene3D" id="3.30.160.60">
    <property type="entry name" value="Classic Zinc Finger"/>
    <property type="match status" value="1"/>
</dbReference>
<name>A0AAN8Q1P6_PATCE</name>
<feature type="compositionally biased region" description="Low complexity" evidence="1">
    <location>
        <begin position="586"/>
        <end position="595"/>
    </location>
</feature>
<feature type="compositionally biased region" description="Basic and acidic residues" evidence="1">
    <location>
        <begin position="362"/>
        <end position="398"/>
    </location>
</feature>
<dbReference type="PANTHER" id="PTHR31434:SF2">
    <property type="entry name" value="S PHASE CYCLIN A-ASSOCIATED PROTEIN IN THE ENDOPLASMIC RETICULUM"/>
    <property type="match status" value="1"/>
</dbReference>